<name>A0A4R9IMA2_9LEPT</name>
<proteinExistence type="predicted"/>
<dbReference type="OrthoDB" id="333181at2"/>
<dbReference type="EMBL" id="RQFL01000024">
    <property type="protein sequence ID" value="TGK90581.1"/>
    <property type="molecule type" value="Genomic_DNA"/>
</dbReference>
<dbReference type="Proteomes" id="UP000297918">
    <property type="component" value="Unassembled WGS sequence"/>
</dbReference>
<evidence type="ECO:0000313" key="4">
    <source>
        <dbReference type="Proteomes" id="UP000297918"/>
    </source>
</evidence>
<protein>
    <submittedName>
        <fullName evidence="1">Uncharacterized protein</fullName>
    </submittedName>
</protein>
<evidence type="ECO:0000313" key="2">
    <source>
        <dbReference type="EMBL" id="TGK90581.1"/>
    </source>
</evidence>
<organism evidence="1 3">
    <name type="scientific">Leptospira bourretii</name>
    <dbReference type="NCBI Taxonomy" id="2484962"/>
    <lineage>
        <taxon>Bacteria</taxon>
        <taxon>Pseudomonadati</taxon>
        <taxon>Spirochaetota</taxon>
        <taxon>Spirochaetia</taxon>
        <taxon>Leptospirales</taxon>
        <taxon>Leptospiraceae</taxon>
        <taxon>Leptospira</taxon>
    </lineage>
</organism>
<evidence type="ECO:0000313" key="3">
    <source>
        <dbReference type="Proteomes" id="UP000297394"/>
    </source>
</evidence>
<dbReference type="Proteomes" id="UP000297394">
    <property type="component" value="Unassembled WGS sequence"/>
</dbReference>
<comment type="caution">
    <text evidence="1">The sequence shown here is derived from an EMBL/GenBank/DDBJ whole genome shotgun (WGS) entry which is preliminary data.</text>
</comment>
<dbReference type="AlphaFoldDB" id="A0A4R9IMA2"/>
<keyword evidence="4" id="KW-1185">Reference proteome</keyword>
<dbReference type="RefSeq" id="WP_135749977.1">
    <property type="nucleotide sequence ID" value="NZ_RQFL01000024.1"/>
</dbReference>
<evidence type="ECO:0000313" key="1">
    <source>
        <dbReference type="EMBL" id="TGK84814.1"/>
    </source>
</evidence>
<gene>
    <name evidence="1" type="ORF">EHQ23_08955</name>
    <name evidence="2" type="ORF">EHQ26_10555</name>
</gene>
<dbReference type="EMBL" id="RQFM01000022">
    <property type="protein sequence ID" value="TGK84814.1"/>
    <property type="molecule type" value="Genomic_DNA"/>
</dbReference>
<accession>A0A4R9IMA2</accession>
<reference evidence="1 3" key="2">
    <citation type="journal article" date="2019" name="PLoS Negl. Trop. Dis.">
        <title>Revisiting the worldwide diversity of Leptospira species in the environment.</title>
        <authorList>
            <person name="Vincent A.T."/>
            <person name="Schiettekatte O."/>
            <person name="Bourhy P."/>
            <person name="Veyrier F.J."/>
            <person name="Picardeau M."/>
        </authorList>
    </citation>
    <scope>NUCLEOTIDE SEQUENCE [LARGE SCALE GENOMIC DNA]</scope>
    <source>
        <strain evidence="1 3">201800280</strain>
        <strain evidence="2">201800281</strain>
    </source>
</reference>
<reference evidence="2" key="1">
    <citation type="submission" date="2018-10" db="EMBL/GenBank/DDBJ databases">
        <authorList>
            <person name="Vincent A.T."/>
            <person name="Schiettekatte O."/>
            <person name="Bourhy P."/>
            <person name="Veyrier F.J."/>
            <person name="Picardeau M."/>
        </authorList>
    </citation>
    <scope>NUCLEOTIDE SEQUENCE</scope>
    <source>
        <strain evidence="2">201800281</strain>
    </source>
</reference>
<sequence length="205" mass="24828">MVIRSQKQKKDNFPNWKIHSRAGNFDRRLDSDDDIPIIWKSWGNSITDNTRYLETFVKREAIKEYDLFYSAWKYPIVNSRISLNKVYRNTKSKWLIREYLLIPFLNSFAINPTFDFSSLWEIQALDETSRLNLYSNQTTLKEAIVPCDWTKCIEKARLSLTRRTFKRSDSNEMYWFMSYRRVKRGFIGNKYGAWDTRFNFIRRSF</sequence>